<keyword evidence="4" id="KW-1185">Reference proteome</keyword>
<protein>
    <submittedName>
        <fullName evidence="3">Uncharacterized protein</fullName>
    </submittedName>
</protein>
<feature type="region of interest" description="Disordered" evidence="2">
    <location>
        <begin position="153"/>
        <end position="499"/>
    </location>
</feature>
<feature type="compositionally biased region" description="Low complexity" evidence="2">
    <location>
        <begin position="466"/>
        <end position="476"/>
    </location>
</feature>
<reference evidence="3" key="1">
    <citation type="submission" date="2023-06" db="EMBL/GenBank/DDBJ databases">
        <title>Genome-scale phylogeny and comparative genomics of the fungal order Sordariales.</title>
        <authorList>
            <consortium name="Lawrence Berkeley National Laboratory"/>
            <person name="Hensen N."/>
            <person name="Bonometti L."/>
            <person name="Westerberg I."/>
            <person name="Brannstrom I.O."/>
            <person name="Guillou S."/>
            <person name="Cros-Aarteil S."/>
            <person name="Calhoun S."/>
            <person name="Haridas S."/>
            <person name="Kuo A."/>
            <person name="Mondo S."/>
            <person name="Pangilinan J."/>
            <person name="Riley R."/>
            <person name="Labutti K."/>
            <person name="Andreopoulos B."/>
            <person name="Lipzen A."/>
            <person name="Chen C."/>
            <person name="Yanf M."/>
            <person name="Daum C."/>
            <person name="Ng V."/>
            <person name="Clum A."/>
            <person name="Steindorff A."/>
            <person name="Ohm R."/>
            <person name="Martin F."/>
            <person name="Silar P."/>
            <person name="Natvig D."/>
            <person name="Lalanne C."/>
            <person name="Gautier V."/>
            <person name="Ament-Velasquez S.L."/>
            <person name="Kruys A."/>
            <person name="Hutchinson M.I."/>
            <person name="Powell A.J."/>
            <person name="Barry K."/>
            <person name="Miller A.N."/>
            <person name="Grigoriev I.V."/>
            <person name="Debuchy R."/>
            <person name="Gladieux P."/>
            <person name="Thoren M.H."/>
            <person name="Johannesson H."/>
        </authorList>
    </citation>
    <scope>NUCLEOTIDE SEQUENCE</scope>
    <source>
        <strain evidence="3">SMH2532-1</strain>
    </source>
</reference>
<feature type="compositionally biased region" description="Low complexity" evidence="2">
    <location>
        <begin position="307"/>
        <end position="347"/>
    </location>
</feature>
<feature type="compositionally biased region" description="Polar residues" evidence="2">
    <location>
        <begin position="422"/>
        <end position="432"/>
    </location>
</feature>
<organism evidence="3 4">
    <name type="scientific">Cercophora newfieldiana</name>
    <dbReference type="NCBI Taxonomy" id="92897"/>
    <lineage>
        <taxon>Eukaryota</taxon>
        <taxon>Fungi</taxon>
        <taxon>Dikarya</taxon>
        <taxon>Ascomycota</taxon>
        <taxon>Pezizomycotina</taxon>
        <taxon>Sordariomycetes</taxon>
        <taxon>Sordariomycetidae</taxon>
        <taxon>Sordariales</taxon>
        <taxon>Lasiosphaeriaceae</taxon>
        <taxon>Cercophora</taxon>
    </lineage>
</organism>
<feature type="compositionally biased region" description="Basic and acidic residues" evidence="2">
    <location>
        <begin position="445"/>
        <end position="458"/>
    </location>
</feature>
<feature type="coiled-coil region" evidence="1">
    <location>
        <begin position="810"/>
        <end position="844"/>
    </location>
</feature>
<dbReference type="Proteomes" id="UP001174936">
    <property type="component" value="Unassembled WGS sequence"/>
</dbReference>
<accession>A0AA39XX79</accession>
<evidence type="ECO:0000313" key="4">
    <source>
        <dbReference type="Proteomes" id="UP001174936"/>
    </source>
</evidence>
<feature type="compositionally biased region" description="Pro residues" evidence="2">
    <location>
        <begin position="433"/>
        <end position="444"/>
    </location>
</feature>
<feature type="compositionally biased region" description="Low complexity" evidence="2">
    <location>
        <begin position="261"/>
        <end position="283"/>
    </location>
</feature>
<feature type="compositionally biased region" description="Basic and acidic residues" evidence="2">
    <location>
        <begin position="408"/>
        <end position="420"/>
    </location>
</feature>
<evidence type="ECO:0000256" key="2">
    <source>
        <dbReference type="SAM" id="MobiDB-lite"/>
    </source>
</evidence>
<proteinExistence type="predicted"/>
<feature type="compositionally biased region" description="Low complexity" evidence="2">
    <location>
        <begin position="176"/>
        <end position="194"/>
    </location>
</feature>
<feature type="compositionally biased region" description="Polar residues" evidence="2">
    <location>
        <begin position="485"/>
        <end position="497"/>
    </location>
</feature>
<feature type="compositionally biased region" description="Basic and acidic residues" evidence="2">
    <location>
        <begin position="215"/>
        <end position="224"/>
    </location>
</feature>
<dbReference type="AlphaFoldDB" id="A0AA39XX79"/>
<evidence type="ECO:0000313" key="3">
    <source>
        <dbReference type="EMBL" id="KAK0641261.1"/>
    </source>
</evidence>
<comment type="caution">
    <text evidence="3">The sequence shown here is derived from an EMBL/GenBank/DDBJ whole genome shotgun (WGS) entry which is preliminary data.</text>
</comment>
<feature type="compositionally biased region" description="Pro residues" evidence="2">
    <location>
        <begin position="64"/>
        <end position="78"/>
    </location>
</feature>
<keyword evidence="1" id="KW-0175">Coiled coil</keyword>
<evidence type="ECO:0000256" key="1">
    <source>
        <dbReference type="SAM" id="Coils"/>
    </source>
</evidence>
<sequence>MGSRQASSHRLPLRLHHFTYDDLLFLEDAAATNVDALVSDEPVDVNIRQPPGAFESFGRAATPSAPPGLGPPLAPSHPSPAISHASLLGPSGRQTPPVALPIIPTKPAAASASTPTSSKKMAVFSAPEAKKNIKILAVESGLSKDIAKAKSQKTLQDEDFPALGTPKVSQSAVAPTTASKANASKTASSSSSGKKTADKEKAPPLLGTTSNPKSADTRAAEKRPTPGILNIAAATKVSSHQHKTAEPSSAVERLSADKDSSFPALPTPTTAASVPSSAARVAPKTLRVVPTPKSEMPPPTPSGGGAPVLPAPSVRSAAAATAVRPETPVSELISDSASIISASISASRTNSPPPSKVGSAPVRTTTKSQQRKQRKEQLKMDTVSIMAPASQPEPEIAPIVGRKKKQKKEKEKNTDKEKPMSRNATPAASRPQTPVPHAPPPPPIKEVKEVKEVKEETSAYRSTANETTTLTEDTLLPRNRDNDSTARSSDQQSTPRSLPNPAAVLQQLQEEGVVPKSLDELAFFKPTSWQPDKLRSDAINLLGSSDQASKSNTIAPSKSIVNEEDQAMLLAGKPVRKTIDGIRVLLTPNGDCIRNLTEAEEEQFLALQSNIAEQAGSPAVFMSSRHEASTGFSLIKGRAVPNGPPSYFPPAPGTYPTDPMNKIQREEAIYYINQYVLPRLNLNARDMSFPHSKLNTQWAPDAKSGAAANLHSIAPWIYGPNGSQYASDAAAPELSYPGPIGSFADAVDRPALEAYLDARPDAVADPAPIPPPMDEMIPALPGYKDSTANPAAAPVMGQSGPFAGVPLMSYEDAEQALSLARKETEKLEKNLNQLMRKNRRLFASMSGVSGGH</sequence>
<feature type="region of interest" description="Disordered" evidence="2">
    <location>
        <begin position="58"/>
        <end position="96"/>
    </location>
</feature>
<gene>
    <name evidence="3" type="ORF">B0T16DRAFT_212780</name>
</gene>
<dbReference type="EMBL" id="JAULSV010000006">
    <property type="protein sequence ID" value="KAK0641261.1"/>
    <property type="molecule type" value="Genomic_DNA"/>
</dbReference>
<name>A0AA39XX79_9PEZI</name>